<keyword evidence="1" id="KW-0812">Transmembrane</keyword>
<proteinExistence type="predicted"/>
<keyword evidence="1" id="KW-1133">Transmembrane helix</keyword>
<evidence type="ECO:0000313" key="2">
    <source>
        <dbReference type="EMBL" id="KAF2198181.1"/>
    </source>
</evidence>
<gene>
    <name evidence="2" type="ORF">GQ43DRAFT_171901</name>
</gene>
<dbReference type="EMBL" id="ML994164">
    <property type="protein sequence ID" value="KAF2198181.1"/>
    <property type="molecule type" value="Genomic_DNA"/>
</dbReference>
<name>A0A9P4JEZ9_9PLEO</name>
<dbReference type="Proteomes" id="UP000799536">
    <property type="component" value="Unassembled WGS sequence"/>
</dbReference>
<evidence type="ECO:0000256" key="1">
    <source>
        <dbReference type="SAM" id="Phobius"/>
    </source>
</evidence>
<accession>A0A9P4JEZ9</accession>
<sequence length="91" mass="10339">MYPIFKSSRSHWIIPCIFRNNSQNTLFLPLDHLSPVSSFTLHIIITTLTLAILKALVFENCKTSILGSSECELSCTCRDRTSDDLPIYFKA</sequence>
<comment type="caution">
    <text evidence="2">The sequence shown here is derived from an EMBL/GenBank/DDBJ whole genome shotgun (WGS) entry which is preliminary data.</text>
</comment>
<organism evidence="2 3">
    <name type="scientific">Delitschia confertaspora ATCC 74209</name>
    <dbReference type="NCBI Taxonomy" id="1513339"/>
    <lineage>
        <taxon>Eukaryota</taxon>
        <taxon>Fungi</taxon>
        <taxon>Dikarya</taxon>
        <taxon>Ascomycota</taxon>
        <taxon>Pezizomycotina</taxon>
        <taxon>Dothideomycetes</taxon>
        <taxon>Pleosporomycetidae</taxon>
        <taxon>Pleosporales</taxon>
        <taxon>Delitschiaceae</taxon>
        <taxon>Delitschia</taxon>
    </lineage>
</organism>
<reference evidence="2" key="1">
    <citation type="journal article" date="2020" name="Stud. Mycol.">
        <title>101 Dothideomycetes genomes: a test case for predicting lifestyles and emergence of pathogens.</title>
        <authorList>
            <person name="Haridas S."/>
            <person name="Albert R."/>
            <person name="Binder M."/>
            <person name="Bloem J."/>
            <person name="Labutti K."/>
            <person name="Salamov A."/>
            <person name="Andreopoulos B."/>
            <person name="Baker S."/>
            <person name="Barry K."/>
            <person name="Bills G."/>
            <person name="Bluhm B."/>
            <person name="Cannon C."/>
            <person name="Castanera R."/>
            <person name="Culley D."/>
            <person name="Daum C."/>
            <person name="Ezra D."/>
            <person name="Gonzalez J."/>
            <person name="Henrissat B."/>
            <person name="Kuo A."/>
            <person name="Liang C."/>
            <person name="Lipzen A."/>
            <person name="Lutzoni F."/>
            <person name="Magnuson J."/>
            <person name="Mondo S."/>
            <person name="Nolan M."/>
            <person name="Ohm R."/>
            <person name="Pangilinan J."/>
            <person name="Park H.-J."/>
            <person name="Ramirez L."/>
            <person name="Alfaro M."/>
            <person name="Sun H."/>
            <person name="Tritt A."/>
            <person name="Yoshinaga Y."/>
            <person name="Zwiers L.-H."/>
            <person name="Turgeon B."/>
            <person name="Goodwin S."/>
            <person name="Spatafora J."/>
            <person name="Crous P."/>
            <person name="Grigoriev I."/>
        </authorList>
    </citation>
    <scope>NUCLEOTIDE SEQUENCE</scope>
    <source>
        <strain evidence="2">ATCC 74209</strain>
    </source>
</reference>
<keyword evidence="1" id="KW-0472">Membrane</keyword>
<feature type="transmembrane region" description="Helical" evidence="1">
    <location>
        <begin position="39"/>
        <end position="58"/>
    </location>
</feature>
<dbReference type="AlphaFoldDB" id="A0A9P4JEZ9"/>
<evidence type="ECO:0000313" key="3">
    <source>
        <dbReference type="Proteomes" id="UP000799536"/>
    </source>
</evidence>
<keyword evidence="3" id="KW-1185">Reference proteome</keyword>
<protein>
    <submittedName>
        <fullName evidence="2">Uncharacterized protein</fullName>
    </submittedName>
</protein>